<evidence type="ECO:0000256" key="1">
    <source>
        <dbReference type="SAM" id="SignalP"/>
    </source>
</evidence>
<evidence type="ECO:0000313" key="3">
    <source>
        <dbReference type="Proteomes" id="UP000541109"/>
    </source>
</evidence>
<dbReference type="Proteomes" id="UP000541109">
    <property type="component" value="Unassembled WGS sequence"/>
</dbReference>
<dbReference type="EMBL" id="JACFXV010000063">
    <property type="protein sequence ID" value="MBA5778568.1"/>
    <property type="molecule type" value="Genomic_DNA"/>
</dbReference>
<evidence type="ECO:0000313" key="2">
    <source>
        <dbReference type="EMBL" id="MBA5778568.1"/>
    </source>
</evidence>
<dbReference type="InterPro" id="IPR038696">
    <property type="entry name" value="IalB_sf"/>
</dbReference>
<dbReference type="Gene3D" id="2.60.40.1880">
    <property type="entry name" value="Invasion associated locus B (IalB) protein"/>
    <property type="match status" value="1"/>
</dbReference>
<dbReference type="AlphaFoldDB" id="A0A839AHQ8"/>
<evidence type="ECO:0008006" key="4">
    <source>
        <dbReference type="Google" id="ProtNLM"/>
    </source>
</evidence>
<organism evidence="2 3">
    <name type="scientific">Stappia albiluteola</name>
    <dbReference type="NCBI Taxonomy" id="2758565"/>
    <lineage>
        <taxon>Bacteria</taxon>
        <taxon>Pseudomonadati</taxon>
        <taxon>Pseudomonadota</taxon>
        <taxon>Alphaproteobacteria</taxon>
        <taxon>Hyphomicrobiales</taxon>
        <taxon>Stappiaceae</taxon>
        <taxon>Stappia</taxon>
    </lineage>
</organism>
<name>A0A839AHQ8_9HYPH</name>
<keyword evidence="3" id="KW-1185">Reference proteome</keyword>
<feature type="signal peptide" evidence="1">
    <location>
        <begin position="1"/>
        <end position="26"/>
    </location>
</feature>
<comment type="caution">
    <text evidence="2">The sequence shown here is derived from an EMBL/GenBank/DDBJ whole genome shotgun (WGS) entry which is preliminary data.</text>
</comment>
<protein>
    <recommendedName>
        <fullName evidence="4">Invasion associated locus B family protein</fullName>
    </recommendedName>
</protein>
<dbReference type="InterPro" id="IPR010642">
    <property type="entry name" value="Invasion_prot_B"/>
</dbReference>
<feature type="chain" id="PRO_5032540654" description="Invasion associated locus B family protein" evidence="1">
    <location>
        <begin position="27"/>
        <end position="172"/>
    </location>
</feature>
<gene>
    <name evidence="2" type="ORF">H2509_15675</name>
</gene>
<dbReference type="RefSeq" id="WP_182166974.1">
    <property type="nucleotide sequence ID" value="NZ_JACFXV010000063.1"/>
</dbReference>
<dbReference type="Pfam" id="PF06776">
    <property type="entry name" value="IalB"/>
    <property type="match status" value="1"/>
</dbReference>
<reference evidence="2 3" key="1">
    <citation type="submission" date="2020-07" db="EMBL/GenBank/DDBJ databases">
        <title>Stappia sp., F7233, whole genome shotgun sequencing project.</title>
        <authorList>
            <person name="Jiang S."/>
            <person name="Liu Z.W."/>
            <person name="Du Z.J."/>
        </authorList>
    </citation>
    <scope>NUCLEOTIDE SEQUENCE [LARGE SCALE GENOMIC DNA]</scope>
    <source>
        <strain evidence="2 3">F7233</strain>
    </source>
</reference>
<accession>A0A839AHQ8</accession>
<proteinExistence type="predicted"/>
<keyword evidence="1" id="KW-0732">Signal</keyword>
<sequence>MQARNPVKILVPAILALALSGAAANAQTPNLISQFKDWAAYSYGGAKGKVCYALSKPTEMKPSDRNHGDVFFFVSNRPGEGVANEPMVMVGYPFKEGSAVTIDIDGKKFSLFTKGDGAWVENAAQERELVGAMKAGREMLISAVSGRNTETSYKYSLSGVTAAIDAADKACQ</sequence>